<organism evidence="1 2">
    <name type="scientific">Dubosiella muris</name>
    <dbReference type="NCBI Taxonomy" id="3038133"/>
    <lineage>
        <taxon>Bacteria</taxon>
        <taxon>Bacillati</taxon>
        <taxon>Bacillota</taxon>
        <taxon>Erysipelotrichia</taxon>
        <taxon>Erysipelotrichales</taxon>
        <taxon>Erysipelotrichaceae</taxon>
        <taxon>Dubosiella</taxon>
    </lineage>
</organism>
<keyword evidence="2" id="KW-1185">Reference proteome</keyword>
<name>A0AC61R5P0_9FIRM</name>
<dbReference type="Proteomes" id="UP000308836">
    <property type="component" value="Unassembled WGS sequence"/>
</dbReference>
<keyword evidence="1" id="KW-0067">ATP-binding</keyword>
<proteinExistence type="predicted"/>
<evidence type="ECO:0000313" key="2">
    <source>
        <dbReference type="Proteomes" id="UP000308836"/>
    </source>
</evidence>
<gene>
    <name evidence="1" type="ORF">E5336_09320</name>
</gene>
<sequence length="504" mass="55488">MKISDLLRQSMKENRMCLALSLVLVVLLSLLDLYFSILLKDAIDAIVNFDPNRLTLCAIKSGILIAGYGGVYTLYCRARNAFLFHTMNAYRTKTFEAVMRQSGSKFCLHSNKDYVAMLTTNMENVREEGLDPIGKEVSLVVTGIGALVLMLSYNALLTALALGVSLLPLVLSFQAGKPLAQMNEQVAAKQAGLVAGVQNLLDNHKDLFVGRKFGFANALYEKKTIPYEQALLDKRVCVQRMSQIGALNALVSQLGICCVGGFIAIRTNTLTPGEVVVFVQLLNYVIEPVTNLPTLWSRQAGAFRLARCMEASLSPFADPQPLLALESIRFEHVDFGWGDKRCLRDFSYTFLSGRSYLIQAPSGFGKTTLLRLMLGILRPDSGTVLYNGKSGVDMDTLLETIAWMPQFQPLLEGTVLENIAFVLDDADTDVANLSGGQARRVELERILAQNKAWLLLDEPTTGLDPALQLDVLRDLVKSGKTCVVVMHTSDENVLSLFDEVVSLQ</sequence>
<reference evidence="1" key="1">
    <citation type="submission" date="2019-04" db="EMBL/GenBank/DDBJ databases">
        <title>Microbes associate with the intestines of laboratory mice.</title>
        <authorList>
            <person name="Navarre W."/>
            <person name="Wong E."/>
            <person name="Huang K."/>
            <person name="Tropini C."/>
            <person name="Ng K."/>
            <person name="Yu B."/>
        </authorList>
    </citation>
    <scope>NUCLEOTIDE SEQUENCE</scope>
    <source>
        <strain evidence="1">NM09_H32</strain>
    </source>
</reference>
<protein>
    <submittedName>
        <fullName evidence="1">ABC transporter ATP-binding protein</fullName>
    </submittedName>
</protein>
<evidence type="ECO:0000313" key="1">
    <source>
        <dbReference type="EMBL" id="TGY65349.1"/>
    </source>
</evidence>
<accession>A0AC61R5P0</accession>
<keyword evidence="1" id="KW-0547">Nucleotide-binding</keyword>
<comment type="caution">
    <text evidence="1">The sequence shown here is derived from an EMBL/GenBank/DDBJ whole genome shotgun (WGS) entry which is preliminary data.</text>
</comment>
<dbReference type="EMBL" id="SRYG01000019">
    <property type="protein sequence ID" value="TGY65349.1"/>
    <property type="molecule type" value="Genomic_DNA"/>
</dbReference>